<dbReference type="CDD" id="cd04301">
    <property type="entry name" value="NAT_SF"/>
    <property type="match status" value="1"/>
</dbReference>
<dbReference type="Gene3D" id="3.40.630.30">
    <property type="match status" value="1"/>
</dbReference>
<dbReference type="PROSITE" id="PS51186">
    <property type="entry name" value="GNAT"/>
    <property type="match status" value="1"/>
</dbReference>
<dbReference type="PANTHER" id="PTHR43420">
    <property type="entry name" value="ACETYLTRANSFERASE"/>
    <property type="match status" value="1"/>
</dbReference>
<dbReference type="InterPro" id="IPR016181">
    <property type="entry name" value="Acyl_CoA_acyltransferase"/>
</dbReference>
<dbReference type="InterPro" id="IPR050680">
    <property type="entry name" value="YpeA/RimI_acetyltransf"/>
</dbReference>
<dbReference type="EMBL" id="FUXZ01000003">
    <property type="protein sequence ID" value="SKA61003.1"/>
    <property type="molecule type" value="Genomic_DNA"/>
</dbReference>
<keyword evidence="1 4" id="KW-0808">Transferase</keyword>
<dbReference type="InterPro" id="IPR000182">
    <property type="entry name" value="GNAT_dom"/>
</dbReference>
<evidence type="ECO:0000313" key="5">
    <source>
        <dbReference type="Proteomes" id="UP000190814"/>
    </source>
</evidence>
<dbReference type="RefSeq" id="WP_078765230.1">
    <property type="nucleotide sequence ID" value="NZ_FUXZ01000003.1"/>
</dbReference>
<dbReference type="STRING" id="39495.SAMN02745111_00336"/>
<sequence>MNYRLAEKKDIDNVCYIIAAAIDEMEKNGIYQWDEVYPAKSDFLDDIEKGILYVGEMDGEIAVIYAINKEYDEQYNNGKWKYLDSEYRIIHRLCVNPLFQNKGVAKQTLSFVEKELKGEGVETIRLDVFSENPFALSLYQKNGYEEVGIANWRKGKFYLMEKHL</sequence>
<protein>
    <submittedName>
        <fullName evidence="4">Acetyltransferase (GNAT) family protein</fullName>
    </submittedName>
</protein>
<accession>A0A1T4V7W4</accession>
<dbReference type="Pfam" id="PF00583">
    <property type="entry name" value="Acetyltransf_1"/>
    <property type="match status" value="1"/>
</dbReference>
<evidence type="ECO:0000259" key="3">
    <source>
        <dbReference type="PROSITE" id="PS51186"/>
    </source>
</evidence>
<reference evidence="4 5" key="1">
    <citation type="submission" date="2017-02" db="EMBL/GenBank/DDBJ databases">
        <authorList>
            <person name="Peterson S.W."/>
        </authorList>
    </citation>
    <scope>NUCLEOTIDE SEQUENCE [LARGE SCALE GENOMIC DNA]</scope>
    <source>
        <strain evidence="4 5">ATCC 35992</strain>
    </source>
</reference>
<feature type="domain" description="N-acetyltransferase" evidence="3">
    <location>
        <begin position="1"/>
        <end position="164"/>
    </location>
</feature>
<dbReference type="OrthoDB" id="9796381at2"/>
<organism evidence="4 5">
    <name type="scientific">Eubacterium uniforme</name>
    <dbReference type="NCBI Taxonomy" id="39495"/>
    <lineage>
        <taxon>Bacteria</taxon>
        <taxon>Bacillati</taxon>
        <taxon>Bacillota</taxon>
        <taxon>Clostridia</taxon>
        <taxon>Eubacteriales</taxon>
        <taxon>Eubacteriaceae</taxon>
        <taxon>Eubacterium</taxon>
    </lineage>
</organism>
<dbReference type="SUPFAM" id="SSF55729">
    <property type="entry name" value="Acyl-CoA N-acyltransferases (Nat)"/>
    <property type="match status" value="1"/>
</dbReference>
<evidence type="ECO:0000256" key="2">
    <source>
        <dbReference type="ARBA" id="ARBA00023315"/>
    </source>
</evidence>
<name>A0A1T4V7W4_9FIRM</name>
<evidence type="ECO:0000256" key="1">
    <source>
        <dbReference type="ARBA" id="ARBA00022679"/>
    </source>
</evidence>
<keyword evidence="2" id="KW-0012">Acyltransferase</keyword>
<dbReference type="PANTHER" id="PTHR43420:SF46">
    <property type="entry name" value="ACETYLTRANSFERASE"/>
    <property type="match status" value="1"/>
</dbReference>
<proteinExistence type="predicted"/>
<dbReference type="Proteomes" id="UP000190814">
    <property type="component" value="Unassembled WGS sequence"/>
</dbReference>
<gene>
    <name evidence="4" type="ORF">SAMN02745111_00336</name>
</gene>
<keyword evidence="5" id="KW-1185">Reference proteome</keyword>
<dbReference type="GO" id="GO:0016747">
    <property type="term" value="F:acyltransferase activity, transferring groups other than amino-acyl groups"/>
    <property type="evidence" value="ECO:0007669"/>
    <property type="project" value="InterPro"/>
</dbReference>
<dbReference type="AlphaFoldDB" id="A0A1T4V7W4"/>
<evidence type="ECO:0000313" key="4">
    <source>
        <dbReference type="EMBL" id="SKA61003.1"/>
    </source>
</evidence>